<protein>
    <submittedName>
        <fullName evidence="1">Uncharacterized protein</fullName>
    </submittedName>
</protein>
<evidence type="ECO:0000313" key="2">
    <source>
        <dbReference type="Proteomes" id="UP000663211"/>
    </source>
</evidence>
<dbReference type="RefSeq" id="WP_025237563.1">
    <property type="nucleotide sequence ID" value="NZ_CP070292.1"/>
</dbReference>
<proteinExistence type="predicted"/>
<dbReference type="EMBL" id="CP070296">
    <property type="protein sequence ID" value="QST72734.1"/>
    <property type="molecule type" value="Genomic_DNA"/>
</dbReference>
<name>A0ABD7E765_ESCAL</name>
<accession>A0ABD7E765</accession>
<dbReference type="AlphaFoldDB" id="A0ABD7E765"/>
<evidence type="ECO:0000313" key="1">
    <source>
        <dbReference type="EMBL" id="QST72734.1"/>
    </source>
</evidence>
<reference evidence="1 2" key="1">
    <citation type="submission" date="2021-03" db="EMBL/GenBank/DDBJ databases">
        <title>Comparative genomics of Chinese and international isolates of Escherichia albertii: population structure and evolution of virulence and antimicrobial resistance.</title>
        <authorList>
            <person name="Wang H."/>
            <person name="Xiong Y."/>
            <person name="Luo L."/>
        </authorList>
    </citation>
    <scope>NUCLEOTIDE SEQUENCE [LARGE SCALE GENOMIC DNA]</scope>
    <source>
        <strain evidence="1 2">Sample 165</strain>
    </source>
</reference>
<dbReference type="Proteomes" id="UP000663211">
    <property type="component" value="Chromosome"/>
</dbReference>
<dbReference type="InterPro" id="IPR036322">
    <property type="entry name" value="WD40_repeat_dom_sf"/>
</dbReference>
<sequence>MSDLNHGFNISNGIAATKDIIRVISFPDYDRDPWESDYSQIGCYKKDVGWGGIHRFWYATSLCMSIKTNSSNDRVYVILGREGQVEFYTPNKTSVNEFILDTGLYQSWSKNYGYVMCIKEIGQHLYVCGDNNQVYRRSSTGNWEHIDHGILQELSPENWTFLSDIDGLSENDIYAVGYKGALYHYNGQQWRHPHHNVDNEKLTKICIKSEDVIYVVGDNGTILIGNYKDGFKDISTVNDINKYTDIVYFGNSFYLASNKGMFTLDPLTNIVKSYHTDLDIDLRDTHKLSVKDGVLWSIGNRDIAWFDGQHWTRVDIPGNPKIGGK</sequence>
<gene>
    <name evidence="1" type="ORF">JRC44_18195</name>
</gene>
<organism evidence="1 2">
    <name type="scientific">Escherichia albertii</name>
    <dbReference type="NCBI Taxonomy" id="208962"/>
    <lineage>
        <taxon>Bacteria</taxon>
        <taxon>Pseudomonadati</taxon>
        <taxon>Pseudomonadota</taxon>
        <taxon>Gammaproteobacteria</taxon>
        <taxon>Enterobacterales</taxon>
        <taxon>Enterobacteriaceae</taxon>
        <taxon>Escherichia</taxon>
    </lineage>
</organism>
<dbReference type="SUPFAM" id="SSF50978">
    <property type="entry name" value="WD40 repeat-like"/>
    <property type="match status" value="1"/>
</dbReference>